<gene>
    <name evidence="1" type="ORF">CR513_28339</name>
</gene>
<name>A0A371GH26_MUCPR</name>
<proteinExistence type="predicted"/>
<reference evidence="1" key="1">
    <citation type="submission" date="2018-05" db="EMBL/GenBank/DDBJ databases">
        <title>Draft genome of Mucuna pruriens seed.</title>
        <authorList>
            <person name="Nnadi N.E."/>
            <person name="Vos R."/>
            <person name="Hasami M.H."/>
            <person name="Devisetty U.K."/>
            <person name="Aguiy J.C."/>
        </authorList>
    </citation>
    <scope>NUCLEOTIDE SEQUENCE [LARGE SCALE GENOMIC DNA]</scope>
    <source>
        <strain evidence="1">JCA_2017</strain>
    </source>
</reference>
<sequence>MTKDQEYEEVGPLAKIIAKNIVEFVYHHIIIDFGIPQAIVFNKLWKKLEIKQHFLPMEHLYTNG</sequence>
<accession>A0A371GH26</accession>
<evidence type="ECO:0000313" key="2">
    <source>
        <dbReference type="Proteomes" id="UP000257109"/>
    </source>
</evidence>
<protein>
    <submittedName>
        <fullName evidence="1">Uncharacterized protein</fullName>
    </submittedName>
</protein>
<evidence type="ECO:0000313" key="1">
    <source>
        <dbReference type="EMBL" id="RDX89869.1"/>
    </source>
</evidence>
<feature type="non-terminal residue" evidence="1">
    <location>
        <position position="1"/>
    </location>
</feature>
<comment type="caution">
    <text evidence="1">The sequence shown here is derived from an EMBL/GenBank/DDBJ whole genome shotgun (WGS) entry which is preliminary data.</text>
</comment>
<keyword evidence="2" id="KW-1185">Reference proteome</keyword>
<organism evidence="1 2">
    <name type="scientific">Mucuna pruriens</name>
    <name type="common">Velvet bean</name>
    <name type="synonym">Dolichos pruriens</name>
    <dbReference type="NCBI Taxonomy" id="157652"/>
    <lineage>
        <taxon>Eukaryota</taxon>
        <taxon>Viridiplantae</taxon>
        <taxon>Streptophyta</taxon>
        <taxon>Embryophyta</taxon>
        <taxon>Tracheophyta</taxon>
        <taxon>Spermatophyta</taxon>
        <taxon>Magnoliopsida</taxon>
        <taxon>eudicotyledons</taxon>
        <taxon>Gunneridae</taxon>
        <taxon>Pentapetalae</taxon>
        <taxon>rosids</taxon>
        <taxon>fabids</taxon>
        <taxon>Fabales</taxon>
        <taxon>Fabaceae</taxon>
        <taxon>Papilionoideae</taxon>
        <taxon>50 kb inversion clade</taxon>
        <taxon>NPAAA clade</taxon>
        <taxon>indigoferoid/millettioid clade</taxon>
        <taxon>Phaseoleae</taxon>
        <taxon>Mucuna</taxon>
    </lineage>
</organism>
<dbReference type="Proteomes" id="UP000257109">
    <property type="component" value="Unassembled WGS sequence"/>
</dbReference>
<dbReference type="EMBL" id="QJKJ01005550">
    <property type="protein sequence ID" value="RDX89869.1"/>
    <property type="molecule type" value="Genomic_DNA"/>
</dbReference>
<dbReference type="AlphaFoldDB" id="A0A371GH26"/>